<dbReference type="AlphaFoldDB" id="A0A059B674"/>
<keyword evidence="2" id="KW-0472">Membrane</keyword>
<feature type="transmembrane region" description="Helical" evidence="2">
    <location>
        <begin position="362"/>
        <end position="381"/>
    </location>
</feature>
<evidence type="ECO:0000256" key="1">
    <source>
        <dbReference type="SAM" id="MobiDB-lite"/>
    </source>
</evidence>
<dbReference type="eggNOG" id="ENOG502QPVJ">
    <property type="taxonomic scope" value="Eukaryota"/>
</dbReference>
<name>A0A059B674_EUCGR</name>
<reference evidence="3" key="1">
    <citation type="submission" date="2013-07" db="EMBL/GenBank/DDBJ databases">
        <title>The genome of Eucalyptus grandis.</title>
        <authorList>
            <person name="Schmutz J."/>
            <person name="Hayes R."/>
            <person name="Myburg A."/>
            <person name="Tuskan G."/>
            <person name="Grattapaglia D."/>
            <person name="Rokhsar D.S."/>
        </authorList>
    </citation>
    <scope>NUCLEOTIDE SEQUENCE</scope>
    <source>
        <tissue evidence="3">Leaf extractions</tissue>
    </source>
</reference>
<organism evidence="3">
    <name type="scientific">Eucalyptus grandis</name>
    <name type="common">Flooded gum</name>
    <dbReference type="NCBI Taxonomy" id="71139"/>
    <lineage>
        <taxon>Eukaryota</taxon>
        <taxon>Viridiplantae</taxon>
        <taxon>Streptophyta</taxon>
        <taxon>Embryophyta</taxon>
        <taxon>Tracheophyta</taxon>
        <taxon>Spermatophyta</taxon>
        <taxon>Magnoliopsida</taxon>
        <taxon>eudicotyledons</taxon>
        <taxon>Gunneridae</taxon>
        <taxon>Pentapetalae</taxon>
        <taxon>rosids</taxon>
        <taxon>malvids</taxon>
        <taxon>Myrtales</taxon>
        <taxon>Myrtaceae</taxon>
        <taxon>Myrtoideae</taxon>
        <taxon>Eucalypteae</taxon>
        <taxon>Eucalyptus</taxon>
    </lineage>
</organism>
<feature type="region of interest" description="Disordered" evidence="1">
    <location>
        <begin position="1"/>
        <end position="45"/>
    </location>
</feature>
<dbReference type="Pfam" id="PF03140">
    <property type="entry name" value="DUF247"/>
    <property type="match status" value="2"/>
</dbReference>
<accession>A0A059B674</accession>
<keyword evidence="2" id="KW-0812">Transmembrane</keyword>
<protein>
    <submittedName>
        <fullName evidence="3">Uncharacterized protein</fullName>
    </submittedName>
</protein>
<feature type="compositionally biased region" description="Polar residues" evidence="1">
    <location>
        <begin position="1"/>
        <end position="13"/>
    </location>
</feature>
<dbReference type="STRING" id="71139.A0A059B674"/>
<dbReference type="Gramene" id="KCW61165">
    <property type="protein sequence ID" value="KCW61165"/>
    <property type="gene ID" value="EUGRSUZ_H03934"/>
</dbReference>
<dbReference type="PANTHER" id="PTHR31170:SF25">
    <property type="entry name" value="BNAA09G04570D PROTEIN"/>
    <property type="match status" value="1"/>
</dbReference>
<feature type="compositionally biased region" description="Basic and acidic residues" evidence="1">
    <location>
        <begin position="15"/>
        <end position="29"/>
    </location>
</feature>
<feature type="compositionally biased region" description="Basic and acidic residues" evidence="1">
    <location>
        <begin position="36"/>
        <end position="45"/>
    </location>
</feature>
<evidence type="ECO:0000256" key="2">
    <source>
        <dbReference type="SAM" id="Phobius"/>
    </source>
</evidence>
<dbReference type="InParanoid" id="A0A059B674"/>
<evidence type="ECO:0000313" key="3">
    <source>
        <dbReference type="EMBL" id="KCW61165.1"/>
    </source>
</evidence>
<dbReference type="InterPro" id="IPR004158">
    <property type="entry name" value="DUF247_pln"/>
</dbReference>
<keyword evidence="2" id="KW-1133">Transmembrane helix</keyword>
<dbReference type="EMBL" id="KK198760">
    <property type="protein sequence ID" value="KCW61165.1"/>
    <property type="molecule type" value="Genomic_DNA"/>
</dbReference>
<sequence length="382" mass="44702">MALNPNIQLSQTVAHEPRQETSDDRRIKVETNGGENLREDESRPPKSEWIISINKNLDRAEQDHRPRSWAKCSIYQIPHHFKGGKEKACVPQIVSLGPYHHSDERLREKDKDKWRSLMCMLKRKNRKIEDYLDAVKQVEERARACYEGTIKMRSEEFVMMMVLNGCFVIELLWRYSMGFNKLGYTPDDPVFSSSRSWTHIILQDMILLKNQIPLFILDLLRRLEFDPLPLESELHCLELFRRSLLYLGLKPAAAQYFGKMDQNIQFKDGTLEIPRLMIQDATRSHFLNLIAFEQCHFNCSNDVTSYMFFMDNLINSVEDVGHLHDCEIMEHWLESDTKVADLFNQLCKEVVLVDSHNYLSRLNHWSIISLIAAFILLGLILA</sequence>
<dbReference type="PANTHER" id="PTHR31170">
    <property type="entry name" value="BNAC04G53230D PROTEIN"/>
    <property type="match status" value="1"/>
</dbReference>
<gene>
    <name evidence="3" type="ORF">EUGRSUZ_H03934</name>
</gene>
<proteinExistence type="predicted"/>